<evidence type="ECO:0000256" key="5">
    <source>
        <dbReference type="HAMAP-Rule" id="MF_00527"/>
    </source>
</evidence>
<comment type="similarity">
    <text evidence="1 5">Belongs to the DNA glycosylase MPG family.</text>
</comment>
<dbReference type="RefSeq" id="WP_070110159.1">
    <property type="nucleotide sequence ID" value="NZ_LZFO01000014.1"/>
</dbReference>
<evidence type="ECO:0000256" key="1">
    <source>
        <dbReference type="ARBA" id="ARBA00009232"/>
    </source>
</evidence>
<dbReference type="HAMAP" id="MF_00527">
    <property type="entry name" value="3MGH"/>
    <property type="match status" value="1"/>
</dbReference>
<dbReference type="PANTHER" id="PTHR10429">
    <property type="entry name" value="DNA-3-METHYLADENINE GLYCOSYLASE"/>
    <property type="match status" value="1"/>
</dbReference>
<protein>
    <recommendedName>
        <fullName evidence="5">Putative 3-methyladenine DNA glycosylase</fullName>
        <ecNumber evidence="5">3.2.2.-</ecNumber>
    </recommendedName>
</protein>
<proteinExistence type="inferred from homology"/>
<dbReference type="AlphaFoldDB" id="A0A1E8EYV9"/>
<dbReference type="EC" id="3.2.2.-" evidence="5"/>
<comment type="caution">
    <text evidence="6">The sequence shown here is derived from an EMBL/GenBank/DDBJ whole genome shotgun (WGS) entry which is preliminary data.</text>
</comment>
<keyword evidence="7" id="KW-1185">Reference proteome</keyword>
<gene>
    <name evidence="6" type="ORF">CLOACE_11960</name>
</gene>
<dbReference type="NCBIfam" id="TIGR00567">
    <property type="entry name" value="3mg"/>
    <property type="match status" value="1"/>
</dbReference>
<evidence type="ECO:0000313" key="7">
    <source>
        <dbReference type="Proteomes" id="UP000175744"/>
    </source>
</evidence>
<dbReference type="OrthoDB" id="9794313at2"/>
<dbReference type="FunFam" id="3.10.300.10:FF:000001">
    <property type="entry name" value="Putative 3-methyladenine DNA glycosylase"/>
    <property type="match status" value="1"/>
</dbReference>
<dbReference type="Pfam" id="PF02245">
    <property type="entry name" value="Pur_DNA_glyco"/>
    <property type="match status" value="1"/>
</dbReference>
<dbReference type="GO" id="GO:0003905">
    <property type="term" value="F:alkylbase DNA N-glycosylase activity"/>
    <property type="evidence" value="ECO:0007669"/>
    <property type="project" value="InterPro"/>
</dbReference>
<dbReference type="InterPro" id="IPR036995">
    <property type="entry name" value="MPG_sf"/>
</dbReference>
<reference evidence="6 7" key="1">
    <citation type="submission" date="2016-06" db="EMBL/GenBank/DDBJ databases">
        <title>Genome sequence of Clostridium acetireducens DSM 10703.</title>
        <authorList>
            <person name="Poehlein A."/>
            <person name="Fluechter S."/>
            <person name="Duerre P."/>
            <person name="Daniel R."/>
        </authorList>
    </citation>
    <scope>NUCLEOTIDE SEQUENCE [LARGE SCALE GENOMIC DNA]</scope>
    <source>
        <strain evidence="6 7">DSM 10703</strain>
    </source>
</reference>
<dbReference type="STRING" id="1121290.CLAOCE_11960"/>
<evidence type="ECO:0000256" key="2">
    <source>
        <dbReference type="ARBA" id="ARBA00022763"/>
    </source>
</evidence>
<dbReference type="Gene3D" id="3.10.300.10">
    <property type="entry name" value="Methylpurine-DNA glycosylase (MPG)"/>
    <property type="match status" value="1"/>
</dbReference>
<dbReference type="Proteomes" id="UP000175744">
    <property type="component" value="Unassembled WGS sequence"/>
</dbReference>
<dbReference type="EMBL" id="LZFO01000014">
    <property type="protein sequence ID" value="OFI06163.1"/>
    <property type="molecule type" value="Genomic_DNA"/>
</dbReference>
<dbReference type="InterPro" id="IPR011034">
    <property type="entry name" value="Formyl_transferase-like_C_sf"/>
</dbReference>
<evidence type="ECO:0000256" key="4">
    <source>
        <dbReference type="ARBA" id="ARBA00023204"/>
    </source>
</evidence>
<dbReference type="SUPFAM" id="SSF50486">
    <property type="entry name" value="FMT C-terminal domain-like"/>
    <property type="match status" value="1"/>
</dbReference>
<accession>A0A1E8EYV9</accession>
<dbReference type="GO" id="GO:0003677">
    <property type="term" value="F:DNA binding"/>
    <property type="evidence" value="ECO:0007669"/>
    <property type="project" value="InterPro"/>
</dbReference>
<dbReference type="CDD" id="cd00540">
    <property type="entry name" value="AAG"/>
    <property type="match status" value="1"/>
</dbReference>
<dbReference type="NCBIfam" id="NF002001">
    <property type="entry name" value="PRK00802.1-1"/>
    <property type="match status" value="1"/>
</dbReference>
<dbReference type="NCBIfam" id="NF002003">
    <property type="entry name" value="PRK00802.1-3"/>
    <property type="match status" value="1"/>
</dbReference>
<keyword evidence="3 5" id="KW-0378">Hydrolase</keyword>
<evidence type="ECO:0000256" key="3">
    <source>
        <dbReference type="ARBA" id="ARBA00022801"/>
    </source>
</evidence>
<name>A0A1E8EYV9_9CLOT</name>
<dbReference type="InterPro" id="IPR003180">
    <property type="entry name" value="MPG"/>
</dbReference>
<dbReference type="PATRIC" id="fig|1121290.3.peg.1180"/>
<keyword evidence="4 5" id="KW-0234">DNA repair</keyword>
<keyword evidence="2 5" id="KW-0227">DNA damage</keyword>
<sequence>MKLTREFYNRDTLLVAKELLGKVLVHNINGKLISGKIVETEAYMGFYDKAAHAYGGKRTPRVEVMYGKPGISYVYFVYGMHYCFNVVTREEGIAQAVLIRALEPIYGLDSMAKNRFNKNINELSNSKIKNLTNGPAKLCKALKIDKSLNKEDLCGDTLYIECMDNEKFNIKASKRIGIDYAEEAKDYMWRFYIEDNKFVSIK</sequence>
<dbReference type="PANTHER" id="PTHR10429:SF0">
    <property type="entry name" value="DNA-3-METHYLADENINE GLYCOSYLASE"/>
    <property type="match status" value="1"/>
</dbReference>
<organism evidence="6 7">
    <name type="scientific">Clostridium acetireducens DSM 10703</name>
    <dbReference type="NCBI Taxonomy" id="1121290"/>
    <lineage>
        <taxon>Bacteria</taxon>
        <taxon>Bacillati</taxon>
        <taxon>Bacillota</taxon>
        <taxon>Clostridia</taxon>
        <taxon>Eubacteriales</taxon>
        <taxon>Clostridiaceae</taxon>
        <taxon>Clostridium</taxon>
    </lineage>
</organism>
<dbReference type="GO" id="GO:0006284">
    <property type="term" value="P:base-excision repair"/>
    <property type="evidence" value="ECO:0007669"/>
    <property type="project" value="InterPro"/>
</dbReference>
<evidence type="ECO:0000313" key="6">
    <source>
        <dbReference type="EMBL" id="OFI06163.1"/>
    </source>
</evidence>